<comment type="caution">
    <text evidence="1">The sequence shown here is derived from an EMBL/GenBank/DDBJ whole genome shotgun (WGS) entry which is preliminary data.</text>
</comment>
<reference evidence="1 2" key="1">
    <citation type="submission" date="2020-08" db="EMBL/GenBank/DDBJ databases">
        <title>Cohnella phylogeny.</title>
        <authorList>
            <person name="Dunlap C."/>
        </authorList>
    </citation>
    <scope>NUCLEOTIDE SEQUENCE [LARGE SCALE GENOMIC DNA]</scope>
    <source>
        <strain evidence="1 2">DSM 25239</strain>
    </source>
</reference>
<dbReference type="RefSeq" id="WP_185138570.1">
    <property type="nucleotide sequence ID" value="NZ_JACJVR010000097.1"/>
</dbReference>
<gene>
    <name evidence="1" type="ORF">H7B90_24750</name>
</gene>
<proteinExistence type="predicted"/>
<protein>
    <submittedName>
        <fullName evidence="1">DUF4362 domain-containing protein</fullName>
    </submittedName>
</protein>
<dbReference type="EMBL" id="JACJVR010000097">
    <property type="protein sequence ID" value="MBB6694611.1"/>
    <property type="molecule type" value="Genomic_DNA"/>
</dbReference>
<accession>A0A841U9E2</accession>
<organism evidence="1 2">
    <name type="scientific">Cohnella xylanilytica</name>
    <dbReference type="NCBI Taxonomy" id="557555"/>
    <lineage>
        <taxon>Bacteria</taxon>
        <taxon>Bacillati</taxon>
        <taxon>Bacillota</taxon>
        <taxon>Bacilli</taxon>
        <taxon>Bacillales</taxon>
        <taxon>Paenibacillaceae</taxon>
        <taxon>Cohnella</taxon>
    </lineage>
</organism>
<name>A0A841U9E2_9BACL</name>
<evidence type="ECO:0000313" key="1">
    <source>
        <dbReference type="EMBL" id="MBB6694611.1"/>
    </source>
</evidence>
<dbReference type="Proteomes" id="UP000553776">
    <property type="component" value="Unassembled WGS sequence"/>
</dbReference>
<evidence type="ECO:0000313" key="2">
    <source>
        <dbReference type="Proteomes" id="UP000553776"/>
    </source>
</evidence>
<dbReference type="AlphaFoldDB" id="A0A841U9E2"/>
<dbReference type="PROSITE" id="PS51257">
    <property type="entry name" value="PROKAR_LIPOPROTEIN"/>
    <property type="match status" value="1"/>
</dbReference>
<keyword evidence="2" id="KW-1185">Reference proteome</keyword>
<sequence length="147" mass="16201">MPGRVRSAILWTGLLAALWALVGCSASKDPETEGAGTNVLIRFGKSDYVRANEFVRRFEEGRGDILYIVAPTVDSGPIIYDLVSDGRKVEVRRDDTRDAHGSSAGQTTFSCQAIGWTSKEGRPYLTVSQCEGEAEERRLAKFDRSQK</sequence>